<comment type="function">
    <text evidence="12">Protein-lysine N-methyltransferase. Monomethylates PRMT5, modulating its transcriptional activity. May also act as a histone methyltransferase. Plays a critical role in cardiac development. Acts as a key epigenetic regulator of gene expression during cardiac development via its dual activities as a methyltransferase and negative regulator of HDAC1.</text>
</comment>
<dbReference type="PROSITE" id="PS01360">
    <property type="entry name" value="ZF_MYND_1"/>
    <property type="match status" value="1"/>
</dbReference>
<evidence type="ECO:0000256" key="5">
    <source>
        <dbReference type="ARBA" id="ARBA00022679"/>
    </source>
</evidence>
<organism evidence="19 20">
    <name type="scientific">Meganyctiphanes norvegica</name>
    <name type="common">Northern krill</name>
    <name type="synonym">Thysanopoda norvegica</name>
    <dbReference type="NCBI Taxonomy" id="48144"/>
    <lineage>
        <taxon>Eukaryota</taxon>
        <taxon>Metazoa</taxon>
        <taxon>Ecdysozoa</taxon>
        <taxon>Arthropoda</taxon>
        <taxon>Crustacea</taxon>
        <taxon>Multicrustacea</taxon>
        <taxon>Malacostraca</taxon>
        <taxon>Eumalacostraca</taxon>
        <taxon>Eucarida</taxon>
        <taxon>Euphausiacea</taxon>
        <taxon>Euphausiidae</taxon>
        <taxon>Meganyctiphanes</taxon>
    </lineage>
</organism>
<keyword evidence="10" id="KW-0539">Nucleus</keyword>
<dbReference type="GO" id="GO:0008170">
    <property type="term" value="F:N-methyltransferase activity"/>
    <property type="evidence" value="ECO:0007669"/>
    <property type="project" value="UniProtKB-ARBA"/>
</dbReference>
<dbReference type="GO" id="GO:0005634">
    <property type="term" value="C:nucleus"/>
    <property type="evidence" value="ECO:0007669"/>
    <property type="project" value="UniProtKB-SubCell"/>
</dbReference>
<dbReference type="InterPro" id="IPR044421">
    <property type="entry name" value="SMYD4_SET"/>
</dbReference>
<keyword evidence="8 15" id="KW-0863">Zinc-finger</keyword>
<dbReference type="GO" id="GO:0008276">
    <property type="term" value="F:protein methyltransferase activity"/>
    <property type="evidence" value="ECO:0007669"/>
    <property type="project" value="UniProtKB-ARBA"/>
</dbReference>
<dbReference type="Proteomes" id="UP001497623">
    <property type="component" value="Unassembled WGS sequence"/>
</dbReference>
<dbReference type="GO" id="GO:0042826">
    <property type="term" value="F:histone deacetylase binding"/>
    <property type="evidence" value="ECO:0007669"/>
    <property type="project" value="TreeGrafter"/>
</dbReference>
<reference evidence="19 20" key="1">
    <citation type="submission" date="2024-05" db="EMBL/GenBank/DDBJ databases">
        <authorList>
            <person name="Wallberg A."/>
        </authorList>
    </citation>
    <scope>NUCLEOTIDE SEQUENCE [LARGE SCALE GENOMIC DNA]</scope>
</reference>
<evidence type="ECO:0000256" key="9">
    <source>
        <dbReference type="ARBA" id="ARBA00022833"/>
    </source>
</evidence>
<evidence type="ECO:0000256" key="12">
    <source>
        <dbReference type="ARBA" id="ARBA00093423"/>
    </source>
</evidence>
<dbReference type="GO" id="GO:0032259">
    <property type="term" value="P:methylation"/>
    <property type="evidence" value="ECO:0007669"/>
    <property type="project" value="UniProtKB-KW"/>
</dbReference>
<evidence type="ECO:0000313" key="19">
    <source>
        <dbReference type="EMBL" id="CAL4064349.1"/>
    </source>
</evidence>
<dbReference type="Pfam" id="PF00856">
    <property type="entry name" value="SET"/>
    <property type="match status" value="1"/>
</dbReference>
<dbReference type="InterPro" id="IPR001214">
    <property type="entry name" value="SET_dom"/>
</dbReference>
<evidence type="ECO:0000256" key="3">
    <source>
        <dbReference type="ARBA" id="ARBA00022490"/>
    </source>
</evidence>
<evidence type="ECO:0000259" key="17">
    <source>
        <dbReference type="PROSITE" id="PS50280"/>
    </source>
</evidence>
<evidence type="ECO:0000256" key="10">
    <source>
        <dbReference type="ARBA" id="ARBA00023242"/>
    </source>
</evidence>
<evidence type="ECO:0000256" key="1">
    <source>
        <dbReference type="ARBA" id="ARBA00004123"/>
    </source>
</evidence>
<evidence type="ECO:0000256" key="15">
    <source>
        <dbReference type="PROSITE-ProRule" id="PRU00134"/>
    </source>
</evidence>
<keyword evidence="6" id="KW-0949">S-adenosyl-L-methionine</keyword>
<evidence type="ECO:0000256" key="11">
    <source>
        <dbReference type="ARBA" id="ARBA00048985"/>
    </source>
</evidence>
<dbReference type="Gene3D" id="2.170.270.10">
    <property type="entry name" value="SET domain"/>
    <property type="match status" value="1"/>
</dbReference>
<dbReference type="GO" id="GO:0008270">
    <property type="term" value="F:zinc ion binding"/>
    <property type="evidence" value="ECO:0007669"/>
    <property type="project" value="UniProtKB-KW"/>
</dbReference>
<dbReference type="PROSITE" id="PS50865">
    <property type="entry name" value="ZF_MYND_2"/>
    <property type="match status" value="1"/>
</dbReference>
<dbReference type="Gene3D" id="6.10.140.2220">
    <property type="match status" value="1"/>
</dbReference>
<evidence type="ECO:0000256" key="4">
    <source>
        <dbReference type="ARBA" id="ARBA00022603"/>
    </source>
</evidence>
<dbReference type="GO" id="GO:0005737">
    <property type="term" value="C:cytoplasm"/>
    <property type="evidence" value="ECO:0007669"/>
    <property type="project" value="UniProtKB-SubCell"/>
</dbReference>
<dbReference type="Pfam" id="PF01753">
    <property type="entry name" value="zf-MYND"/>
    <property type="match status" value="1"/>
</dbReference>
<evidence type="ECO:0000313" key="20">
    <source>
        <dbReference type="Proteomes" id="UP001497623"/>
    </source>
</evidence>
<evidence type="ECO:0000259" key="18">
    <source>
        <dbReference type="PROSITE" id="PS50865"/>
    </source>
</evidence>
<evidence type="ECO:0000256" key="2">
    <source>
        <dbReference type="ARBA" id="ARBA00004496"/>
    </source>
</evidence>
<dbReference type="InterPro" id="IPR046341">
    <property type="entry name" value="SET_dom_sf"/>
</dbReference>
<evidence type="ECO:0000256" key="7">
    <source>
        <dbReference type="ARBA" id="ARBA00022723"/>
    </source>
</evidence>
<comment type="caution">
    <text evidence="19">The sequence shown here is derived from an EMBL/GenBank/DDBJ whole genome shotgun (WGS) entry which is preliminary data.</text>
</comment>
<keyword evidence="4" id="KW-0489">Methyltransferase</keyword>
<dbReference type="PANTHER" id="PTHR46165">
    <property type="entry name" value="SET AND MYND DOMAIN-CONTAINING PROTEIN 4"/>
    <property type="match status" value="1"/>
</dbReference>
<feature type="domain" description="SET" evidence="17">
    <location>
        <begin position="431"/>
        <end position="720"/>
    </location>
</feature>
<sequence length="842" mass="96968">MSDIGQDCYRNLLHRYFDIEEKTSAGKSLDKVLSKLDRSLVSSGKQDEVNLTFIQYRDDCNVEGLFKYFWNLEEAQRSIHFDIISSEKCRELSILLLNDANRFLTRKLYPQSLDLINLSLMYAPHPALSDSEDSSDEESITDEESISSSTDSTSPDQQIANKLDEDDGLINESTDETMKLIASNNQHNPKHATPSKHDVNHNINNDDSHDFNCDFNHDFKHDVHLDVNLDDRKDLNNEVDHIINYDINHAVNCDTKHAVNQDVKHDVNQDVKHDEKHDANSDINHDINHVDYRILGMSYSKRAKLLFELNQYEKSLMDINRATEFSYTGHMPLDLFELKKKCITAIQTKQENGWKKSLQTLDDIEFSDMTTEESITKMRSIMKQFCNNKSLGYINQINVENMEEEDLIFAYDNPVSPDLEEVNPAIPSLSSAVKIEYSPEKGRHTVAARDIKPGEIVAVEKAYNWTVDIMSPTASATFCRSCLSRTAAPIPCPNCHKVVFCSDECREIGLSTLHRIECGMIPTMVEIGSFALPRVFSIISQIPFIELKTRVPTLRKEVHEKHRQYHGFDENSVYDSEKYQSVYHMEGNFTKRTVNQLLHLCTVSFIMVKMLIESKQYFIDETGCLFEPTESDIVLVGSVCLDHICKVLCNSAEIDEYQVKIDEKKDGHDTMKIGSGIFPAICLMNHSCNPSTMINSYGTMAVCHAVKFIAAGEDVTYTYNMTYYNHELSERQKETLDHYHFSCECEACLGNWKVKISDHKLSSRKLIKQIDEDPKSDIYKEKVKEIEKQMHIIKKKFHKVAMDLKENKRESHVHLDTIIDTLEFFDKYVELPNHIHFLAQRY</sequence>
<feature type="domain" description="MYND-type" evidence="18">
    <location>
        <begin position="479"/>
        <end position="518"/>
    </location>
</feature>
<evidence type="ECO:0000256" key="16">
    <source>
        <dbReference type="SAM" id="MobiDB-lite"/>
    </source>
</evidence>
<feature type="region of interest" description="Disordered" evidence="16">
    <location>
        <begin position="185"/>
        <end position="204"/>
    </location>
</feature>
<dbReference type="SUPFAM" id="SSF144232">
    <property type="entry name" value="HIT/MYND zinc finger-like"/>
    <property type="match status" value="1"/>
</dbReference>
<dbReference type="GO" id="GO:0008757">
    <property type="term" value="F:S-adenosylmethionine-dependent methyltransferase activity"/>
    <property type="evidence" value="ECO:0007669"/>
    <property type="project" value="UniProtKB-ARBA"/>
</dbReference>
<gene>
    <name evidence="19" type="ORF">MNOR_LOCUS3998</name>
</gene>
<name>A0AAV2PTD0_MEGNR</name>
<evidence type="ECO:0000256" key="8">
    <source>
        <dbReference type="ARBA" id="ARBA00022771"/>
    </source>
</evidence>
<accession>A0AAV2PTD0</accession>
<comment type="subcellular location">
    <subcellularLocation>
        <location evidence="2">Cytoplasm</location>
    </subcellularLocation>
    <subcellularLocation>
        <location evidence="1">Nucleus</location>
    </subcellularLocation>
</comment>
<evidence type="ECO:0000256" key="13">
    <source>
        <dbReference type="ARBA" id="ARBA00093635"/>
    </source>
</evidence>
<dbReference type="AlphaFoldDB" id="A0AAV2PTD0"/>
<dbReference type="InterPro" id="IPR052097">
    <property type="entry name" value="SET-MYND_domain_protein"/>
</dbReference>
<dbReference type="InterPro" id="IPR002893">
    <property type="entry name" value="Znf_MYND"/>
</dbReference>
<dbReference type="SUPFAM" id="SSF82199">
    <property type="entry name" value="SET domain"/>
    <property type="match status" value="1"/>
</dbReference>
<comment type="catalytic activity">
    <reaction evidence="11">
        <text>L-lysyl-[protein] + S-adenosyl-L-methionine = N(6)-methyl-L-lysyl-[protein] + S-adenosyl-L-homocysteine + H(+)</text>
        <dbReference type="Rhea" id="RHEA:51736"/>
        <dbReference type="Rhea" id="RHEA-COMP:9752"/>
        <dbReference type="Rhea" id="RHEA-COMP:13053"/>
        <dbReference type="ChEBI" id="CHEBI:15378"/>
        <dbReference type="ChEBI" id="CHEBI:29969"/>
        <dbReference type="ChEBI" id="CHEBI:57856"/>
        <dbReference type="ChEBI" id="CHEBI:59789"/>
        <dbReference type="ChEBI" id="CHEBI:61929"/>
    </reaction>
</comment>
<dbReference type="Gene3D" id="1.10.220.160">
    <property type="match status" value="1"/>
</dbReference>
<feature type="compositionally biased region" description="Acidic residues" evidence="16">
    <location>
        <begin position="130"/>
        <end position="145"/>
    </location>
</feature>
<evidence type="ECO:0000256" key="6">
    <source>
        <dbReference type="ARBA" id="ARBA00022691"/>
    </source>
</evidence>
<feature type="region of interest" description="Disordered" evidence="16">
    <location>
        <begin position="127"/>
        <end position="169"/>
    </location>
</feature>
<keyword evidence="7" id="KW-0479">Metal-binding</keyword>
<dbReference type="EMBL" id="CAXKWB010001434">
    <property type="protein sequence ID" value="CAL4064349.1"/>
    <property type="molecule type" value="Genomic_DNA"/>
</dbReference>
<evidence type="ECO:0000256" key="14">
    <source>
        <dbReference type="ARBA" id="ARBA00093680"/>
    </source>
</evidence>
<proteinExistence type="predicted"/>
<dbReference type="PANTHER" id="PTHR46165:SF2">
    <property type="entry name" value="SET AND MYND DOMAIN-CONTAINING PROTEIN 4"/>
    <property type="match status" value="1"/>
</dbReference>
<dbReference type="PROSITE" id="PS50280">
    <property type="entry name" value="SET"/>
    <property type="match status" value="1"/>
</dbReference>
<dbReference type="CDD" id="cd10536">
    <property type="entry name" value="SET_SMYD4"/>
    <property type="match status" value="1"/>
</dbReference>
<feature type="compositionally biased region" description="Basic and acidic residues" evidence="16">
    <location>
        <begin position="195"/>
        <end position="204"/>
    </location>
</feature>
<keyword evidence="3" id="KW-0963">Cytoplasm</keyword>
<keyword evidence="5" id="KW-0808">Transferase</keyword>
<keyword evidence="9" id="KW-0862">Zinc</keyword>
<protein>
    <recommendedName>
        <fullName evidence="13">Protein-lysine N-methyltransferase SMYD4</fullName>
    </recommendedName>
    <alternativeName>
        <fullName evidence="14">SET and MYND domain-containing protein 4</fullName>
    </alternativeName>
</protein>
<keyword evidence="20" id="KW-1185">Reference proteome</keyword>
<feature type="non-terminal residue" evidence="19">
    <location>
        <position position="842"/>
    </location>
</feature>